<feature type="region of interest" description="Disordered" evidence="1">
    <location>
        <begin position="196"/>
        <end position="270"/>
    </location>
</feature>
<keyword evidence="4" id="KW-1185">Reference proteome</keyword>
<evidence type="ECO:0000313" key="4">
    <source>
        <dbReference type="Proteomes" id="UP000268321"/>
    </source>
</evidence>
<reference evidence="4" key="1">
    <citation type="journal article" date="2018" name="Nat. Microbiol.">
        <title>Leveraging single-cell genomics to expand the fungal tree of life.</title>
        <authorList>
            <person name="Ahrendt S.R."/>
            <person name="Quandt C.A."/>
            <person name="Ciobanu D."/>
            <person name="Clum A."/>
            <person name="Salamov A."/>
            <person name="Andreopoulos B."/>
            <person name="Cheng J.F."/>
            <person name="Woyke T."/>
            <person name="Pelin A."/>
            <person name="Henrissat B."/>
            <person name="Reynolds N.K."/>
            <person name="Benny G.L."/>
            <person name="Smith M.E."/>
            <person name="James T.Y."/>
            <person name="Grigoriev I.V."/>
        </authorList>
    </citation>
    <scope>NUCLEOTIDE SEQUENCE [LARGE SCALE GENOMIC DNA]</scope>
    <source>
        <strain evidence="4">Baker2002</strain>
    </source>
</reference>
<feature type="domain" description="Transcription regulator Rua1 C-terminal" evidence="2">
    <location>
        <begin position="392"/>
        <end position="511"/>
    </location>
</feature>
<dbReference type="EMBL" id="ML004451">
    <property type="protein sequence ID" value="RKP30843.1"/>
    <property type="molecule type" value="Genomic_DNA"/>
</dbReference>
<dbReference type="InterPro" id="IPR028012">
    <property type="entry name" value="Rua1_C"/>
</dbReference>
<evidence type="ECO:0000259" key="2">
    <source>
        <dbReference type="Pfam" id="PF14616"/>
    </source>
</evidence>
<dbReference type="OrthoDB" id="4096316at2759"/>
<organism evidence="3 4">
    <name type="scientific">Metschnikowia bicuspidata</name>
    <dbReference type="NCBI Taxonomy" id="27322"/>
    <lineage>
        <taxon>Eukaryota</taxon>
        <taxon>Fungi</taxon>
        <taxon>Dikarya</taxon>
        <taxon>Ascomycota</taxon>
        <taxon>Saccharomycotina</taxon>
        <taxon>Pichiomycetes</taxon>
        <taxon>Metschnikowiaceae</taxon>
        <taxon>Metschnikowia</taxon>
    </lineage>
</organism>
<evidence type="ECO:0000256" key="1">
    <source>
        <dbReference type="SAM" id="MobiDB-lite"/>
    </source>
</evidence>
<protein>
    <recommendedName>
        <fullName evidence="2">Transcription regulator Rua1 C-terminal domain-containing protein</fullName>
    </recommendedName>
</protein>
<sequence length="531" mass="59950">MSFDDTSFLGTDAEPASLFLLEDSESCFYPDLTYAFFTLDNLESEIDEALGTLPACDEVERVLVGPVHMQGDPFSEFAAKAPLPRQPSVTPASFAYNFVNAADQAADGVTSCVASKSLSHLLLESDRSSQNSAEGSVITPLSSVTKHSPKYRSFDDLLALDVTDSSFFCSEPDALFTFELDAVALDALQAVECDDTRVSGRPGSQGGRTSGSTTVVPRLRSTRANVKRRRLLYSDDYEEPRPRGTKTRRVDADSDDYDDSESKSGSPLGIKPVHMRFKSSGFITLEESTTQCLDVDLNYHQYTGVVRKVIINNDITNFACLAHSVENQRRLASEKLMGVYQPKPNEESWGKQPATIGLELGVLQRKIYIRDISEIENMVAFIHYEASDKFHEYRPYEPQYFRYERDENNNIVGESKCGMCAFCPEVKFYPFKNSSYLSHMTLMHGVFANNYVIPEGLYVGKYKLNRTSYSRKKSTIDALQCPVCFQTIPIKCWRTKKNPLLSYFRHFKKQHQRESRTFIRSHVDPVQFEAM</sequence>
<name>A0A4P9ZDI5_9ASCO</name>
<dbReference type="Proteomes" id="UP000268321">
    <property type="component" value="Unassembled WGS sequence"/>
</dbReference>
<proteinExistence type="predicted"/>
<accession>A0A4P9ZDI5</accession>
<gene>
    <name evidence="3" type="ORF">METBISCDRAFT_27101</name>
</gene>
<dbReference type="Pfam" id="PF14616">
    <property type="entry name" value="Rua1_C"/>
    <property type="match status" value="1"/>
</dbReference>
<dbReference type="AlphaFoldDB" id="A0A4P9ZDI5"/>
<evidence type="ECO:0000313" key="3">
    <source>
        <dbReference type="EMBL" id="RKP30843.1"/>
    </source>
</evidence>